<dbReference type="STRING" id="497964.CfE428DRAFT_3383"/>
<organism evidence="10 11">
    <name type="scientific">Chthoniobacter flavus Ellin428</name>
    <dbReference type="NCBI Taxonomy" id="497964"/>
    <lineage>
        <taxon>Bacteria</taxon>
        <taxon>Pseudomonadati</taxon>
        <taxon>Verrucomicrobiota</taxon>
        <taxon>Spartobacteria</taxon>
        <taxon>Chthoniobacterales</taxon>
        <taxon>Chthoniobacteraceae</taxon>
        <taxon>Chthoniobacter</taxon>
    </lineage>
</organism>
<comment type="pathway">
    <text evidence="1">Cofactor biosynthesis; tetrahydrofolate biosynthesis; 5,6,7,8-tetrahydrofolate from 7,8-dihydrofolate: step 1/1.</text>
</comment>
<evidence type="ECO:0000256" key="5">
    <source>
        <dbReference type="ARBA" id="ARBA00022857"/>
    </source>
</evidence>
<keyword evidence="6" id="KW-0560">Oxidoreductase</keyword>
<dbReference type="Pfam" id="PF00186">
    <property type="entry name" value="DHFR_1"/>
    <property type="match status" value="2"/>
</dbReference>
<feature type="domain" description="DHFR" evidence="9">
    <location>
        <begin position="1"/>
        <end position="201"/>
    </location>
</feature>
<sequence>MSLNRVIGRDNKIPWHLPEDFKWFKKLTTGHFVLMGRKTFESLGRPLPNRTNIVVTRKPLRLARDPQFKATVGQARVGHWQARFGRPYQLGFERLSERDVWLVRDPRKLADAFEKARPSRQLFVIGGAQIYEQLLPRCTDLYLSVVQREVEGDACFPELEDDWYLHDTPLRTPDFEVQHYRRMDLSTVTRALRRADAGEGK</sequence>
<reference evidence="10 11" key="1">
    <citation type="journal article" date="2011" name="J. Bacteriol.">
        <title>Genome sequence of Chthoniobacter flavus Ellin428, an aerobic heterotrophic soil bacterium.</title>
        <authorList>
            <person name="Kant R."/>
            <person name="van Passel M.W."/>
            <person name="Palva A."/>
            <person name="Lucas S."/>
            <person name="Lapidus A."/>
            <person name="Glavina Del Rio T."/>
            <person name="Dalin E."/>
            <person name="Tice H."/>
            <person name="Bruce D."/>
            <person name="Goodwin L."/>
            <person name="Pitluck S."/>
            <person name="Larimer F.W."/>
            <person name="Land M.L."/>
            <person name="Hauser L."/>
            <person name="Sangwan P."/>
            <person name="de Vos W.M."/>
            <person name="Janssen P.H."/>
            <person name="Smidt H."/>
        </authorList>
    </citation>
    <scope>NUCLEOTIDE SEQUENCE [LARGE SCALE GENOMIC DNA]</scope>
    <source>
        <strain evidence="10 11">Ellin428</strain>
    </source>
</reference>
<protein>
    <recommendedName>
        <fullName evidence="3">dihydrofolate reductase</fullName>
        <ecNumber evidence="3">1.5.1.3</ecNumber>
    </recommendedName>
</protein>
<dbReference type="GO" id="GO:0050661">
    <property type="term" value="F:NADP binding"/>
    <property type="evidence" value="ECO:0007669"/>
    <property type="project" value="InterPro"/>
</dbReference>
<dbReference type="UniPathway" id="UPA00077">
    <property type="reaction ID" value="UER00158"/>
</dbReference>
<dbReference type="AlphaFoldDB" id="B4D395"/>
<gene>
    <name evidence="10" type="ORF">CfE428DRAFT_3383</name>
</gene>
<dbReference type="CDD" id="cd00209">
    <property type="entry name" value="DHFR"/>
    <property type="match status" value="1"/>
</dbReference>
<evidence type="ECO:0000313" key="11">
    <source>
        <dbReference type="Proteomes" id="UP000005824"/>
    </source>
</evidence>
<evidence type="ECO:0000256" key="4">
    <source>
        <dbReference type="ARBA" id="ARBA00022563"/>
    </source>
</evidence>
<name>B4D395_9BACT</name>
<evidence type="ECO:0000313" key="10">
    <source>
        <dbReference type="EMBL" id="EDY19206.1"/>
    </source>
</evidence>
<dbReference type="PANTHER" id="PTHR48069">
    <property type="entry name" value="DIHYDROFOLATE REDUCTASE"/>
    <property type="match status" value="1"/>
</dbReference>
<keyword evidence="5" id="KW-0521">NADP</keyword>
<dbReference type="RefSeq" id="WP_006980708.1">
    <property type="nucleotide sequence ID" value="NZ_ABVL01000009.1"/>
</dbReference>
<accession>B4D395</accession>
<dbReference type="PROSITE" id="PS00075">
    <property type="entry name" value="DHFR_1"/>
    <property type="match status" value="1"/>
</dbReference>
<evidence type="ECO:0000256" key="8">
    <source>
        <dbReference type="RuleBase" id="RU004474"/>
    </source>
</evidence>
<dbReference type="FunCoup" id="B4D395">
    <property type="interactions" value="440"/>
</dbReference>
<dbReference type="PANTHER" id="PTHR48069:SF3">
    <property type="entry name" value="DIHYDROFOLATE REDUCTASE"/>
    <property type="match status" value="1"/>
</dbReference>
<evidence type="ECO:0000256" key="6">
    <source>
        <dbReference type="ARBA" id="ARBA00023002"/>
    </source>
</evidence>
<evidence type="ECO:0000259" key="9">
    <source>
        <dbReference type="PROSITE" id="PS51330"/>
    </source>
</evidence>
<dbReference type="InParanoid" id="B4D395"/>
<dbReference type="GO" id="GO:0046654">
    <property type="term" value="P:tetrahydrofolate biosynthetic process"/>
    <property type="evidence" value="ECO:0007669"/>
    <property type="project" value="UniProtKB-UniPathway"/>
</dbReference>
<comment type="similarity">
    <text evidence="2 8">Belongs to the dihydrofolate reductase family.</text>
</comment>
<dbReference type="InterPro" id="IPR017925">
    <property type="entry name" value="DHFR_CS"/>
</dbReference>
<dbReference type="InterPro" id="IPR012259">
    <property type="entry name" value="DHFR"/>
</dbReference>
<dbReference type="PROSITE" id="PS51330">
    <property type="entry name" value="DHFR_2"/>
    <property type="match status" value="1"/>
</dbReference>
<keyword evidence="4" id="KW-0554">One-carbon metabolism</keyword>
<keyword evidence="11" id="KW-1185">Reference proteome</keyword>
<dbReference type="PIRSF" id="PIRSF000194">
    <property type="entry name" value="DHFR"/>
    <property type="match status" value="1"/>
</dbReference>
<dbReference type="Gene3D" id="3.40.430.10">
    <property type="entry name" value="Dihydrofolate Reductase, subunit A"/>
    <property type="match status" value="1"/>
</dbReference>
<dbReference type="InterPro" id="IPR024072">
    <property type="entry name" value="DHFR-like_dom_sf"/>
</dbReference>
<dbReference type="SUPFAM" id="SSF53597">
    <property type="entry name" value="Dihydrofolate reductase-like"/>
    <property type="match status" value="1"/>
</dbReference>
<comment type="function">
    <text evidence="7">Key enzyme in folate metabolism. Catalyzes an essential reaction for de novo glycine and purine synthesis, and for DNA precursor synthesis.</text>
</comment>
<dbReference type="InterPro" id="IPR001796">
    <property type="entry name" value="DHFR_dom"/>
</dbReference>
<dbReference type="eggNOG" id="COG0262">
    <property type="taxonomic scope" value="Bacteria"/>
</dbReference>
<evidence type="ECO:0000256" key="7">
    <source>
        <dbReference type="ARBA" id="ARBA00025067"/>
    </source>
</evidence>
<dbReference type="EMBL" id="ABVL01000009">
    <property type="protein sequence ID" value="EDY19206.1"/>
    <property type="molecule type" value="Genomic_DNA"/>
</dbReference>
<dbReference type="EC" id="1.5.1.3" evidence="3"/>
<dbReference type="GO" id="GO:0005829">
    <property type="term" value="C:cytosol"/>
    <property type="evidence" value="ECO:0007669"/>
    <property type="project" value="TreeGrafter"/>
</dbReference>
<dbReference type="GO" id="GO:0046452">
    <property type="term" value="P:dihydrofolate metabolic process"/>
    <property type="evidence" value="ECO:0007669"/>
    <property type="project" value="TreeGrafter"/>
</dbReference>
<evidence type="ECO:0000256" key="2">
    <source>
        <dbReference type="ARBA" id="ARBA00009539"/>
    </source>
</evidence>
<dbReference type="Proteomes" id="UP000005824">
    <property type="component" value="Unassembled WGS sequence"/>
</dbReference>
<evidence type="ECO:0000256" key="1">
    <source>
        <dbReference type="ARBA" id="ARBA00004903"/>
    </source>
</evidence>
<dbReference type="GO" id="GO:0046655">
    <property type="term" value="P:folic acid metabolic process"/>
    <property type="evidence" value="ECO:0007669"/>
    <property type="project" value="TreeGrafter"/>
</dbReference>
<dbReference type="GO" id="GO:0006730">
    <property type="term" value="P:one-carbon metabolic process"/>
    <property type="evidence" value="ECO:0007669"/>
    <property type="project" value="UniProtKB-KW"/>
</dbReference>
<comment type="caution">
    <text evidence="10">The sequence shown here is derived from an EMBL/GenBank/DDBJ whole genome shotgun (WGS) entry which is preliminary data.</text>
</comment>
<proteinExistence type="inferred from homology"/>
<dbReference type="PRINTS" id="PR00070">
    <property type="entry name" value="DHFR"/>
</dbReference>
<dbReference type="GO" id="GO:0004146">
    <property type="term" value="F:dihydrofolate reductase activity"/>
    <property type="evidence" value="ECO:0007669"/>
    <property type="project" value="UniProtKB-EC"/>
</dbReference>
<evidence type="ECO:0000256" key="3">
    <source>
        <dbReference type="ARBA" id="ARBA00012856"/>
    </source>
</evidence>